<sequence length="120" mass="13579">MSTYLATADRLLTTVVPGARGTWPRACAWLLRLELEAAMDRFWARVGPEIGKTRAQRPKLLLLSAYAGEDLARRTGYLWWALSRAGHHHRYELGLTVSELLRLRTELIAVAEQLVRAGRP</sequence>
<proteinExistence type="predicted"/>
<comment type="caution">
    <text evidence="1">The sequence shown here is derived from an EMBL/GenBank/DDBJ whole genome shotgun (WGS) entry which is preliminary data.</text>
</comment>
<reference evidence="1 2" key="1">
    <citation type="submission" date="2021-01" db="EMBL/GenBank/DDBJ databases">
        <title>Whole genome shotgun sequence of Actinoplanes couchii NBRC 106145.</title>
        <authorList>
            <person name="Komaki H."/>
            <person name="Tamura T."/>
        </authorList>
    </citation>
    <scope>NUCLEOTIDE SEQUENCE [LARGE SCALE GENOMIC DNA]</scope>
    <source>
        <strain evidence="1 2">NBRC 106145</strain>
    </source>
</reference>
<accession>A0ABQ3WZD9</accession>
<dbReference type="RefSeq" id="WP_203792374.1">
    <property type="nucleotide sequence ID" value="NZ_BAAAQE010000090.1"/>
</dbReference>
<dbReference type="Proteomes" id="UP000612282">
    <property type="component" value="Unassembled WGS sequence"/>
</dbReference>
<gene>
    <name evidence="1" type="ORF">Aco03nite_000550</name>
</gene>
<evidence type="ECO:0000313" key="2">
    <source>
        <dbReference type="Proteomes" id="UP000612282"/>
    </source>
</evidence>
<keyword evidence="2" id="KW-1185">Reference proteome</keyword>
<organism evidence="1 2">
    <name type="scientific">Actinoplanes couchii</name>
    <dbReference type="NCBI Taxonomy" id="403638"/>
    <lineage>
        <taxon>Bacteria</taxon>
        <taxon>Bacillati</taxon>
        <taxon>Actinomycetota</taxon>
        <taxon>Actinomycetes</taxon>
        <taxon>Micromonosporales</taxon>
        <taxon>Micromonosporaceae</taxon>
        <taxon>Actinoplanes</taxon>
    </lineage>
</organism>
<evidence type="ECO:0000313" key="1">
    <source>
        <dbReference type="EMBL" id="GID51651.1"/>
    </source>
</evidence>
<evidence type="ECO:0008006" key="3">
    <source>
        <dbReference type="Google" id="ProtNLM"/>
    </source>
</evidence>
<dbReference type="EMBL" id="BOMG01000003">
    <property type="protein sequence ID" value="GID51651.1"/>
    <property type="molecule type" value="Genomic_DNA"/>
</dbReference>
<protein>
    <recommendedName>
        <fullName evidence="3">SAV-6107-like HEPN domain-containing protein</fullName>
    </recommendedName>
</protein>
<name>A0ABQ3WZD9_9ACTN</name>